<dbReference type="EMBL" id="CADCWF010000106">
    <property type="protein sequence ID" value="CAA9550504.1"/>
    <property type="molecule type" value="Genomic_DNA"/>
</dbReference>
<dbReference type="SMART" id="SM00421">
    <property type="entry name" value="HTH_LUXR"/>
    <property type="match status" value="1"/>
</dbReference>
<dbReference type="SUPFAM" id="SSF46894">
    <property type="entry name" value="C-terminal effector domain of the bipartite response regulators"/>
    <property type="match status" value="1"/>
</dbReference>
<dbReference type="GO" id="GO:0006355">
    <property type="term" value="P:regulation of DNA-templated transcription"/>
    <property type="evidence" value="ECO:0007669"/>
    <property type="project" value="InterPro"/>
</dbReference>
<dbReference type="CDD" id="cd06170">
    <property type="entry name" value="LuxR_C_like"/>
    <property type="match status" value="1"/>
</dbReference>
<name>A0A6J4UJG1_9BACT</name>
<dbReference type="SMART" id="SM00028">
    <property type="entry name" value="TPR"/>
    <property type="match status" value="4"/>
</dbReference>
<organism evidence="3">
    <name type="scientific">uncultured Thermomicrobiales bacterium</name>
    <dbReference type="NCBI Taxonomy" id="1645740"/>
    <lineage>
        <taxon>Bacteria</taxon>
        <taxon>Pseudomonadati</taxon>
        <taxon>Thermomicrobiota</taxon>
        <taxon>Thermomicrobia</taxon>
        <taxon>Thermomicrobiales</taxon>
        <taxon>environmental samples</taxon>
    </lineage>
</organism>
<dbReference type="InterPro" id="IPR036388">
    <property type="entry name" value="WH-like_DNA-bd_sf"/>
</dbReference>
<dbReference type="InterPro" id="IPR019734">
    <property type="entry name" value="TPR_rpt"/>
</dbReference>
<dbReference type="GO" id="GO:0043531">
    <property type="term" value="F:ADP binding"/>
    <property type="evidence" value="ECO:0007669"/>
    <property type="project" value="InterPro"/>
</dbReference>
<dbReference type="InterPro" id="IPR016032">
    <property type="entry name" value="Sig_transdc_resp-reg_C-effctor"/>
</dbReference>
<dbReference type="InterPro" id="IPR027417">
    <property type="entry name" value="P-loop_NTPase"/>
</dbReference>
<proteinExistence type="predicted"/>
<feature type="domain" description="HTH luxR-type" evidence="2">
    <location>
        <begin position="810"/>
        <end position="875"/>
    </location>
</feature>
<dbReference type="Pfam" id="PF25872">
    <property type="entry name" value="HTH_77"/>
    <property type="match status" value="1"/>
</dbReference>
<reference evidence="3" key="1">
    <citation type="submission" date="2020-02" db="EMBL/GenBank/DDBJ databases">
        <authorList>
            <person name="Meier V. D."/>
        </authorList>
    </citation>
    <scope>NUCLEOTIDE SEQUENCE</scope>
    <source>
        <strain evidence="3">AVDCRST_MAG59</strain>
    </source>
</reference>
<evidence type="ECO:0000313" key="3">
    <source>
        <dbReference type="EMBL" id="CAA9550504.1"/>
    </source>
</evidence>
<dbReference type="InterPro" id="IPR000792">
    <property type="entry name" value="Tscrpt_reg_LuxR_C"/>
</dbReference>
<dbReference type="InterPro" id="IPR058852">
    <property type="entry name" value="HTH_77"/>
</dbReference>
<dbReference type="PRINTS" id="PR00364">
    <property type="entry name" value="DISEASERSIST"/>
</dbReference>
<dbReference type="PRINTS" id="PR00038">
    <property type="entry name" value="HTHLUXR"/>
</dbReference>
<dbReference type="SUPFAM" id="SSF48452">
    <property type="entry name" value="TPR-like"/>
    <property type="match status" value="1"/>
</dbReference>
<evidence type="ECO:0000256" key="1">
    <source>
        <dbReference type="SAM" id="MobiDB-lite"/>
    </source>
</evidence>
<dbReference type="Pfam" id="PF13424">
    <property type="entry name" value="TPR_12"/>
    <property type="match status" value="2"/>
</dbReference>
<dbReference type="InterPro" id="IPR011990">
    <property type="entry name" value="TPR-like_helical_dom_sf"/>
</dbReference>
<evidence type="ECO:0000259" key="2">
    <source>
        <dbReference type="PROSITE" id="PS50043"/>
    </source>
</evidence>
<dbReference type="Pfam" id="PF00931">
    <property type="entry name" value="NB-ARC"/>
    <property type="match status" value="1"/>
</dbReference>
<dbReference type="PANTHER" id="PTHR47691:SF3">
    <property type="entry name" value="HTH-TYPE TRANSCRIPTIONAL REGULATOR RV0890C-RELATED"/>
    <property type="match status" value="1"/>
</dbReference>
<dbReference type="PROSITE" id="PS50043">
    <property type="entry name" value="HTH_LUXR_2"/>
    <property type="match status" value="1"/>
</dbReference>
<dbReference type="Gene3D" id="1.10.10.10">
    <property type="entry name" value="Winged helix-like DNA-binding domain superfamily/Winged helix DNA-binding domain"/>
    <property type="match status" value="1"/>
</dbReference>
<dbReference type="SUPFAM" id="SSF52540">
    <property type="entry name" value="P-loop containing nucleoside triphosphate hydrolases"/>
    <property type="match status" value="1"/>
</dbReference>
<sequence length="877" mass="92497">MKTRAEDRTPDTGQDAAAPLTAREAAAWLGVNERTIRRAIACGALPATKEAGVYRIAPAALVCYRERHRETTRRPAPTRPRPLPTDADRGAGPVRAAPVTALRPPAPPTPLTSLVGREREVAAVVTLLRRDDVRLVTLTGPGGVGKTRLALAVAAAVSDAFADGVAFVALATIRDPGLVVPAIARVLAVREAVEAPVLERVMDALRDRVLLLVLDNVEQVLAAAPLVVELLAACPRVKALATSRALLRVSGETPFPVPSLALPEDPGDRPCPPSVEQVCRSDAVRLFADRVRSVRPGFVLTEETAPAAAEICARLDGLPLAIELAAARVGVLSPGAIVGRLQHRLPLLTGGARDAPARQRTMRDAIAWSFDLLAPEERVLFRRLAVFAGGFTLERVAAVGRVPGNPTSDALEGLTTLVEGSLVRRVERTGGEPRFAMLETVREFGLEQLAASGEEESVRGTHARHFLALAERSEPDIYRGCDLIRLLGALEDEHADLRAALEHLEATGAAEAFLRLAGALAPFWLFHSHRGEGRGWLERALAIGSSARVSASTRAKALGGAATLAFTQGDYGRAAALAEENLALQRELGERQGIATALNLLGAVTRAQGACDQAAPLLEEAVALFEEIGDPGWIASARGNLGILAYWRGDPGHGAALLEGAVYLYRQAGDRYPYGAAVALSDLALVTCDRGDHARAATLFAESLARWREVGTREGLIDWLARAAVLAEARGQPERAIRLFGAAEALREAIGYAFECPERSRHQRALAAARATIGEGAYAAAMAAGGALSPDEAVAEASRLVADLLGSGAPPPPAHGLTPRQATVLRLVAAGRSDREIADALFVSRRTASKHVAAILAKLGVPTRAAAATQAVRLGLV</sequence>
<accession>A0A6J4UJG1</accession>
<protein>
    <recommendedName>
        <fullName evidence="2">HTH luxR-type domain-containing protein</fullName>
    </recommendedName>
</protein>
<dbReference type="InterPro" id="IPR002182">
    <property type="entry name" value="NB-ARC"/>
</dbReference>
<dbReference type="GO" id="GO:0003677">
    <property type="term" value="F:DNA binding"/>
    <property type="evidence" value="ECO:0007669"/>
    <property type="project" value="InterPro"/>
</dbReference>
<dbReference type="Gene3D" id="1.25.40.10">
    <property type="entry name" value="Tetratricopeptide repeat domain"/>
    <property type="match status" value="1"/>
</dbReference>
<dbReference type="AlphaFoldDB" id="A0A6J4UJG1"/>
<dbReference type="PANTHER" id="PTHR47691">
    <property type="entry name" value="REGULATOR-RELATED"/>
    <property type="match status" value="1"/>
</dbReference>
<dbReference type="Pfam" id="PF00196">
    <property type="entry name" value="GerE"/>
    <property type="match status" value="1"/>
</dbReference>
<feature type="compositionally biased region" description="Low complexity" evidence="1">
    <location>
        <begin position="93"/>
        <end position="103"/>
    </location>
</feature>
<feature type="region of interest" description="Disordered" evidence="1">
    <location>
        <begin position="68"/>
        <end position="113"/>
    </location>
</feature>
<dbReference type="Gene3D" id="3.40.50.300">
    <property type="entry name" value="P-loop containing nucleotide triphosphate hydrolases"/>
    <property type="match status" value="1"/>
</dbReference>
<gene>
    <name evidence="3" type="ORF">AVDCRST_MAG59-1688</name>
</gene>